<sequence>MKKIYNMPMNETGKKAKPHDHGVEAFETGQNGLLLMTSTSIHDCDTMLHGKKRSSRRDTGHFRIAYWSRNSHGLPSSPFSKIKQRRDFHLGFSYLK</sequence>
<organism evidence="2 3">
    <name type="scientific">Alligator mississippiensis</name>
    <name type="common">American alligator</name>
    <dbReference type="NCBI Taxonomy" id="8496"/>
    <lineage>
        <taxon>Eukaryota</taxon>
        <taxon>Metazoa</taxon>
        <taxon>Chordata</taxon>
        <taxon>Craniata</taxon>
        <taxon>Vertebrata</taxon>
        <taxon>Euteleostomi</taxon>
        <taxon>Archelosauria</taxon>
        <taxon>Archosauria</taxon>
        <taxon>Crocodylia</taxon>
        <taxon>Alligatoridae</taxon>
        <taxon>Alligatorinae</taxon>
        <taxon>Alligator</taxon>
    </lineage>
</organism>
<name>A0A151LZJ2_ALLMI</name>
<dbReference type="Proteomes" id="UP000050525">
    <property type="component" value="Unassembled WGS sequence"/>
</dbReference>
<accession>A0A151LZJ2</accession>
<protein>
    <submittedName>
        <fullName evidence="2">Uncharacterized protein</fullName>
    </submittedName>
</protein>
<evidence type="ECO:0000313" key="3">
    <source>
        <dbReference type="Proteomes" id="UP000050525"/>
    </source>
</evidence>
<reference evidence="2 3" key="1">
    <citation type="journal article" date="2012" name="Genome Biol.">
        <title>Sequencing three crocodilian genomes to illuminate the evolution of archosaurs and amniotes.</title>
        <authorList>
            <person name="St John J.A."/>
            <person name="Braun E.L."/>
            <person name="Isberg S.R."/>
            <person name="Miles L.G."/>
            <person name="Chong A.Y."/>
            <person name="Gongora J."/>
            <person name="Dalzell P."/>
            <person name="Moran C."/>
            <person name="Bed'hom B."/>
            <person name="Abzhanov A."/>
            <person name="Burgess S.C."/>
            <person name="Cooksey A.M."/>
            <person name="Castoe T.A."/>
            <person name="Crawford N.G."/>
            <person name="Densmore L.D."/>
            <person name="Drew J.C."/>
            <person name="Edwards S.V."/>
            <person name="Faircloth B.C."/>
            <person name="Fujita M.K."/>
            <person name="Greenwold M.J."/>
            <person name="Hoffmann F.G."/>
            <person name="Howard J.M."/>
            <person name="Iguchi T."/>
            <person name="Janes D.E."/>
            <person name="Khan S.Y."/>
            <person name="Kohno S."/>
            <person name="de Koning A.J."/>
            <person name="Lance S.L."/>
            <person name="McCarthy F.M."/>
            <person name="McCormack J.E."/>
            <person name="Merchant M.E."/>
            <person name="Peterson D.G."/>
            <person name="Pollock D.D."/>
            <person name="Pourmand N."/>
            <person name="Raney B.J."/>
            <person name="Roessler K.A."/>
            <person name="Sanford J.R."/>
            <person name="Sawyer R.H."/>
            <person name="Schmidt C.J."/>
            <person name="Triplett E.W."/>
            <person name="Tuberville T.D."/>
            <person name="Venegas-Anaya M."/>
            <person name="Howard J.T."/>
            <person name="Jarvis E.D."/>
            <person name="Guillette L.J.Jr."/>
            <person name="Glenn T.C."/>
            <person name="Green R.E."/>
            <person name="Ray D.A."/>
        </authorList>
    </citation>
    <scope>NUCLEOTIDE SEQUENCE [LARGE SCALE GENOMIC DNA]</scope>
    <source>
        <strain evidence="2">KSC_2009_1</strain>
    </source>
</reference>
<proteinExistence type="predicted"/>
<comment type="caution">
    <text evidence="2">The sequence shown here is derived from an EMBL/GenBank/DDBJ whole genome shotgun (WGS) entry which is preliminary data.</text>
</comment>
<dbReference type="EMBL" id="AKHW03006878">
    <property type="protein sequence ID" value="KYO17671.1"/>
    <property type="molecule type" value="Genomic_DNA"/>
</dbReference>
<evidence type="ECO:0000313" key="2">
    <source>
        <dbReference type="EMBL" id="KYO17671.1"/>
    </source>
</evidence>
<evidence type="ECO:0000256" key="1">
    <source>
        <dbReference type="SAM" id="MobiDB-lite"/>
    </source>
</evidence>
<feature type="region of interest" description="Disordered" evidence="1">
    <location>
        <begin position="1"/>
        <end position="21"/>
    </location>
</feature>
<keyword evidence="3" id="KW-1185">Reference proteome</keyword>
<dbReference type="AlphaFoldDB" id="A0A151LZJ2"/>
<gene>
    <name evidence="2" type="ORF">Y1Q_0014263</name>
</gene>